<evidence type="ECO:0000256" key="5">
    <source>
        <dbReference type="ARBA" id="ARBA00022840"/>
    </source>
</evidence>
<keyword evidence="6 7" id="KW-0418">Kinase</keyword>
<dbReference type="HAMAP" id="MF_00065">
    <property type="entry name" value="Adenylyl_sulf_kinase"/>
    <property type="match status" value="1"/>
</dbReference>
<dbReference type="NCBIfam" id="NF003013">
    <property type="entry name" value="PRK03846.1"/>
    <property type="match status" value="1"/>
</dbReference>
<evidence type="ECO:0000313" key="9">
    <source>
        <dbReference type="EMBL" id="ASU78451.1"/>
    </source>
</evidence>
<dbReference type="GO" id="GO:0004020">
    <property type="term" value="F:adenylylsulfate kinase activity"/>
    <property type="evidence" value="ECO:0007669"/>
    <property type="project" value="UniProtKB-UniRule"/>
</dbReference>
<comment type="function">
    <text evidence="6 7">Catalyzes the synthesis of activated sulfate.</text>
</comment>
<evidence type="ECO:0000313" key="12">
    <source>
        <dbReference type="Proteomes" id="UP000215043"/>
    </source>
</evidence>
<dbReference type="PANTHER" id="PTHR42700">
    <property type="entry name" value="SULFATE ADENYLYLTRANSFERASE"/>
    <property type="match status" value="1"/>
</dbReference>
<dbReference type="CDD" id="cd02027">
    <property type="entry name" value="APSK"/>
    <property type="match status" value="1"/>
</dbReference>
<sequence length="190" mass="20177">MGSLGATIWLTGLPGAGKSTVAQAVAEYLRRRGGRVQVLDGDQLRTNLSADLGFSPADRNTHVRRAGFVAQLLAAHGVTVLVPVIAPYNAARDDVRAQHDSLGCPYFEVHVATPVTECMRRDPKGLYGRAAAGELSGLTGYDAVYEDPVDPDLWLDTSTTDITGARDAVLGLLSRRVGLSLPDLEAVGEH</sequence>
<reference evidence="9 12" key="2">
    <citation type="submission" date="2017-08" db="EMBL/GenBank/DDBJ databases">
        <title>The complete genome sequence of moderately halophilic actinomycete Actinopolyspora erythraea YIM 90600, the producer of novel erythromycin, novel actinopolysporins A-C and tubercidin.</title>
        <authorList>
            <person name="Yin M."/>
            <person name="Tang S."/>
        </authorList>
    </citation>
    <scope>NUCLEOTIDE SEQUENCE [LARGE SCALE GENOMIC DNA]</scope>
    <source>
        <strain evidence="9 12">YIM 90600</strain>
    </source>
</reference>
<dbReference type="RefSeq" id="WP_043571677.1">
    <property type="nucleotide sequence ID" value="NZ_CP022752.1"/>
</dbReference>
<dbReference type="GO" id="GO:0005737">
    <property type="term" value="C:cytoplasm"/>
    <property type="evidence" value="ECO:0007669"/>
    <property type="project" value="TreeGrafter"/>
</dbReference>
<gene>
    <name evidence="6 9" type="primary">cysC</name>
    <name evidence="9" type="ORF">CDG81_09360</name>
    <name evidence="10" type="ORF">IL38_07290</name>
</gene>
<dbReference type="Pfam" id="PF01583">
    <property type="entry name" value="APS_kinase"/>
    <property type="match status" value="1"/>
</dbReference>
<dbReference type="eggNOG" id="COG0529">
    <property type="taxonomic scope" value="Bacteria"/>
</dbReference>
<dbReference type="HOGENOM" id="CLU_046932_2_1_11"/>
<evidence type="ECO:0000256" key="1">
    <source>
        <dbReference type="ARBA" id="ARBA00001823"/>
    </source>
</evidence>
<keyword evidence="6" id="KW-0597">Phosphoprotein</keyword>
<dbReference type="EMBL" id="JPMV01000013">
    <property type="protein sequence ID" value="KGI82106.1"/>
    <property type="molecule type" value="Genomic_DNA"/>
</dbReference>
<keyword evidence="5 6" id="KW-0067">ATP-binding</keyword>
<protein>
    <recommendedName>
        <fullName evidence="2 6">Adenylyl-sulfate kinase</fullName>
        <ecNumber evidence="2 6">2.7.1.25</ecNumber>
    </recommendedName>
    <alternativeName>
        <fullName evidence="6">APS kinase</fullName>
    </alternativeName>
    <alternativeName>
        <fullName evidence="6">ATP adenosine-5'-phosphosulfate 3'-phosphotransferase</fullName>
    </alternativeName>
    <alternativeName>
        <fullName evidence="6">Adenosine-5'-phosphosulfate kinase</fullName>
    </alternativeName>
</protein>
<dbReference type="KEGG" id="aey:CDG81_09360"/>
<evidence type="ECO:0000256" key="2">
    <source>
        <dbReference type="ARBA" id="ARBA00012121"/>
    </source>
</evidence>
<name>A0A099D863_9ACTN</name>
<evidence type="ECO:0000256" key="6">
    <source>
        <dbReference type="HAMAP-Rule" id="MF_00065"/>
    </source>
</evidence>
<comment type="similarity">
    <text evidence="6 7">Belongs to the APS kinase family.</text>
</comment>
<dbReference type="EMBL" id="CP022752">
    <property type="protein sequence ID" value="ASU78451.1"/>
    <property type="molecule type" value="Genomic_DNA"/>
</dbReference>
<dbReference type="InterPro" id="IPR002891">
    <property type="entry name" value="APS"/>
</dbReference>
<organism evidence="9 12">
    <name type="scientific">Actinopolyspora erythraea</name>
    <dbReference type="NCBI Taxonomy" id="414996"/>
    <lineage>
        <taxon>Bacteria</taxon>
        <taxon>Bacillati</taxon>
        <taxon>Actinomycetota</taxon>
        <taxon>Actinomycetes</taxon>
        <taxon>Actinopolysporales</taxon>
        <taxon>Actinopolysporaceae</taxon>
        <taxon>Actinopolyspora</taxon>
    </lineage>
</organism>
<evidence type="ECO:0000259" key="8">
    <source>
        <dbReference type="Pfam" id="PF01583"/>
    </source>
</evidence>
<feature type="domain" description="APS kinase" evidence="8">
    <location>
        <begin position="5"/>
        <end position="155"/>
    </location>
</feature>
<dbReference type="PANTHER" id="PTHR42700:SF1">
    <property type="entry name" value="SULFATE ADENYLYLTRANSFERASE"/>
    <property type="match status" value="1"/>
</dbReference>
<dbReference type="Gene3D" id="3.40.50.300">
    <property type="entry name" value="P-loop containing nucleotide triphosphate hydrolases"/>
    <property type="match status" value="1"/>
</dbReference>
<dbReference type="InterPro" id="IPR027417">
    <property type="entry name" value="P-loop_NTPase"/>
</dbReference>
<dbReference type="UniPathway" id="UPA00140">
    <property type="reaction ID" value="UER00205"/>
</dbReference>
<feature type="binding site" evidence="6">
    <location>
        <begin position="12"/>
        <end position="19"/>
    </location>
    <ligand>
        <name>ATP</name>
        <dbReference type="ChEBI" id="CHEBI:30616"/>
    </ligand>
</feature>
<keyword evidence="3 6" id="KW-0808">Transferase</keyword>
<dbReference type="GO" id="GO:0005524">
    <property type="term" value="F:ATP binding"/>
    <property type="evidence" value="ECO:0007669"/>
    <property type="project" value="UniProtKB-UniRule"/>
</dbReference>
<dbReference type="InterPro" id="IPR059117">
    <property type="entry name" value="APS_kinase_dom"/>
</dbReference>
<dbReference type="GO" id="GO:0070814">
    <property type="term" value="P:hydrogen sulfide biosynthetic process"/>
    <property type="evidence" value="ECO:0007669"/>
    <property type="project" value="UniProtKB-UniRule"/>
</dbReference>
<dbReference type="GO" id="GO:0010134">
    <property type="term" value="P:sulfate assimilation via adenylyl sulfate reduction"/>
    <property type="evidence" value="ECO:0007669"/>
    <property type="project" value="TreeGrafter"/>
</dbReference>
<accession>A0A099D863</accession>
<dbReference type="InterPro" id="IPR050512">
    <property type="entry name" value="Sulf_AdTrans/APS_kinase"/>
</dbReference>
<evidence type="ECO:0000256" key="3">
    <source>
        <dbReference type="ARBA" id="ARBA00022679"/>
    </source>
</evidence>
<dbReference type="GO" id="GO:0019379">
    <property type="term" value="P:sulfate assimilation, phosphoadenylyl sulfate reduction by phosphoadenylyl-sulfate reductase (thioredoxin)"/>
    <property type="evidence" value="ECO:0007669"/>
    <property type="project" value="TreeGrafter"/>
</dbReference>
<keyword evidence="4 6" id="KW-0547">Nucleotide-binding</keyword>
<comment type="caution">
    <text evidence="6">Lacks conserved residue(s) required for the propagation of feature annotation.</text>
</comment>
<comment type="catalytic activity">
    <reaction evidence="1 6 7">
        <text>adenosine 5'-phosphosulfate + ATP = 3'-phosphoadenylyl sulfate + ADP + H(+)</text>
        <dbReference type="Rhea" id="RHEA:24152"/>
        <dbReference type="ChEBI" id="CHEBI:15378"/>
        <dbReference type="ChEBI" id="CHEBI:30616"/>
        <dbReference type="ChEBI" id="CHEBI:58243"/>
        <dbReference type="ChEBI" id="CHEBI:58339"/>
        <dbReference type="ChEBI" id="CHEBI:456216"/>
        <dbReference type="EC" id="2.7.1.25"/>
    </reaction>
</comment>
<evidence type="ECO:0000256" key="7">
    <source>
        <dbReference type="RuleBase" id="RU004347"/>
    </source>
</evidence>
<dbReference type="GO" id="GO:0004781">
    <property type="term" value="F:sulfate adenylyltransferase (ATP) activity"/>
    <property type="evidence" value="ECO:0007669"/>
    <property type="project" value="TreeGrafter"/>
</dbReference>
<evidence type="ECO:0000256" key="4">
    <source>
        <dbReference type="ARBA" id="ARBA00022741"/>
    </source>
</evidence>
<dbReference type="SUPFAM" id="SSF52540">
    <property type="entry name" value="P-loop containing nucleoside triphosphate hydrolases"/>
    <property type="match status" value="1"/>
</dbReference>
<evidence type="ECO:0000313" key="10">
    <source>
        <dbReference type="EMBL" id="KGI82106.1"/>
    </source>
</evidence>
<proteinExistence type="inferred from homology"/>
<dbReference type="NCBIfam" id="TIGR00455">
    <property type="entry name" value="apsK"/>
    <property type="match status" value="1"/>
</dbReference>
<reference evidence="10 11" key="1">
    <citation type="journal article" date="2014" name="PLoS ONE">
        <title>Identification and Characterization of a New Erythromycin Biosynthetic Gene Cluster in Actinopolyspora erythraea YIM90600, a Novel Erythronolide-Producing Halophilic Actinomycete Isolated from Salt Field.</title>
        <authorList>
            <person name="Chen D."/>
            <person name="Feng J."/>
            <person name="Huang L."/>
            <person name="Zhang Q."/>
            <person name="Wu J."/>
            <person name="Zhu X."/>
            <person name="Duan Y."/>
            <person name="Xu Z."/>
        </authorList>
    </citation>
    <scope>NUCLEOTIDE SEQUENCE [LARGE SCALE GENOMIC DNA]</scope>
    <source>
        <strain evidence="10 11">YIM90600</strain>
    </source>
</reference>
<evidence type="ECO:0000313" key="11">
    <source>
        <dbReference type="Proteomes" id="UP000029737"/>
    </source>
</evidence>
<dbReference type="OrthoDB" id="9804504at2"/>
<dbReference type="Proteomes" id="UP000215043">
    <property type="component" value="Chromosome"/>
</dbReference>
<dbReference type="EC" id="2.7.1.25" evidence="2 6"/>
<comment type="pathway">
    <text evidence="6 7">Sulfur metabolism; hydrogen sulfide biosynthesis; sulfite from sulfate: step 2/3.</text>
</comment>
<keyword evidence="11" id="KW-1185">Reference proteome</keyword>
<dbReference type="Proteomes" id="UP000029737">
    <property type="component" value="Unassembled WGS sequence"/>
</dbReference>
<dbReference type="AlphaFoldDB" id="A0A099D863"/>